<evidence type="ECO:0000256" key="3">
    <source>
        <dbReference type="ARBA" id="ARBA00005631"/>
    </source>
</evidence>
<dbReference type="GO" id="GO:0004151">
    <property type="term" value="F:dihydroorotase activity"/>
    <property type="evidence" value="ECO:0007669"/>
    <property type="project" value="UniProtKB-EC"/>
</dbReference>
<evidence type="ECO:0000313" key="11">
    <source>
        <dbReference type="Proteomes" id="UP001316803"/>
    </source>
</evidence>
<evidence type="ECO:0000256" key="7">
    <source>
        <dbReference type="ARBA" id="ARBA00022833"/>
    </source>
</evidence>
<evidence type="ECO:0000259" key="9">
    <source>
        <dbReference type="Pfam" id="PF04909"/>
    </source>
</evidence>
<proteinExistence type="inferred from homology"/>
<comment type="caution">
    <text evidence="10">The sequence shown here is derived from an EMBL/GenBank/DDBJ whole genome shotgun (WGS) entry which is preliminary data.</text>
</comment>
<evidence type="ECO:0000313" key="10">
    <source>
        <dbReference type="EMBL" id="KAK5952979.1"/>
    </source>
</evidence>
<keyword evidence="8" id="KW-0665">Pyrimidine biosynthesis</keyword>
<name>A0AAN8EDD3_9EURO</name>
<dbReference type="AlphaFoldDB" id="A0AAN8EDD3"/>
<dbReference type="PIRSF" id="PIRSF001237">
    <property type="entry name" value="DHOdimr"/>
    <property type="match status" value="1"/>
</dbReference>
<dbReference type="InterPro" id="IPR032466">
    <property type="entry name" value="Metal_Hydrolase"/>
</dbReference>
<evidence type="ECO:0000256" key="2">
    <source>
        <dbReference type="ARBA" id="ARBA00004880"/>
    </source>
</evidence>
<comment type="cofactor">
    <cofactor evidence="1">
        <name>Zn(2+)</name>
        <dbReference type="ChEBI" id="CHEBI:29105"/>
    </cofactor>
</comment>
<accession>A0AAN8EDD3</accession>
<gene>
    <name evidence="10" type="primary">URA4</name>
    <name evidence="10" type="ORF">OHC33_006100</name>
</gene>
<dbReference type="PROSITE" id="PS00482">
    <property type="entry name" value="DIHYDROOROTASE_1"/>
    <property type="match status" value="1"/>
</dbReference>
<dbReference type="Proteomes" id="UP001316803">
    <property type="component" value="Unassembled WGS sequence"/>
</dbReference>
<dbReference type="Pfam" id="PF04909">
    <property type="entry name" value="Amidohydro_2"/>
    <property type="match status" value="1"/>
</dbReference>
<dbReference type="InterPro" id="IPR002195">
    <property type="entry name" value="Dihydroorotase_CS"/>
</dbReference>
<keyword evidence="7" id="KW-0862">Zinc</keyword>
<protein>
    <recommendedName>
        <fullName evidence="4">dihydroorotase</fullName>
        <ecNumber evidence="4">3.5.2.3</ecNumber>
    </recommendedName>
</protein>
<reference evidence="10 11" key="1">
    <citation type="submission" date="2022-12" db="EMBL/GenBank/DDBJ databases">
        <title>Genomic features and morphological characterization of a novel Knufia sp. strain isolated from spacecraft assembly facility.</title>
        <authorList>
            <person name="Teixeira M."/>
            <person name="Chander A.M."/>
            <person name="Stajich J.E."/>
            <person name="Venkateswaran K."/>
        </authorList>
    </citation>
    <scope>NUCLEOTIDE SEQUENCE [LARGE SCALE GENOMIC DNA]</scope>
    <source>
        <strain evidence="10 11">FJI-L2-BK-P2</strain>
    </source>
</reference>
<feature type="domain" description="Amidohydrolase-related" evidence="9">
    <location>
        <begin position="88"/>
        <end position="191"/>
    </location>
</feature>
<dbReference type="PANTHER" id="PTHR43137">
    <property type="entry name" value="DIHYDROOROTASE"/>
    <property type="match status" value="1"/>
</dbReference>
<dbReference type="NCBIfam" id="TIGR00856">
    <property type="entry name" value="pyrC_dimer"/>
    <property type="match status" value="1"/>
</dbReference>
<dbReference type="InterPro" id="IPR004721">
    <property type="entry name" value="DHOdimr"/>
</dbReference>
<organism evidence="10 11">
    <name type="scientific">Knufia fluminis</name>
    <dbReference type="NCBI Taxonomy" id="191047"/>
    <lineage>
        <taxon>Eukaryota</taxon>
        <taxon>Fungi</taxon>
        <taxon>Dikarya</taxon>
        <taxon>Ascomycota</taxon>
        <taxon>Pezizomycotina</taxon>
        <taxon>Eurotiomycetes</taxon>
        <taxon>Chaetothyriomycetidae</taxon>
        <taxon>Chaetothyriales</taxon>
        <taxon>Trichomeriaceae</taxon>
        <taxon>Knufia</taxon>
    </lineage>
</organism>
<dbReference type="FunFam" id="3.20.20.140:FF:000041">
    <property type="entry name" value="Dihydroorotase, variant"/>
    <property type="match status" value="1"/>
</dbReference>
<dbReference type="PANTHER" id="PTHR43137:SF1">
    <property type="entry name" value="DIHYDROOROTASE"/>
    <property type="match status" value="1"/>
</dbReference>
<keyword evidence="11" id="KW-1185">Reference proteome</keyword>
<dbReference type="HAMAP" id="MF_00219">
    <property type="entry name" value="PyrC_classII"/>
    <property type="match status" value="1"/>
</dbReference>
<dbReference type="PROSITE" id="PS00483">
    <property type="entry name" value="DIHYDROOROTASE_2"/>
    <property type="match status" value="1"/>
</dbReference>
<keyword evidence="6 10" id="KW-0378">Hydrolase</keyword>
<dbReference type="GO" id="GO:0046872">
    <property type="term" value="F:metal ion binding"/>
    <property type="evidence" value="ECO:0007669"/>
    <property type="project" value="UniProtKB-KW"/>
</dbReference>
<dbReference type="GO" id="GO:0006207">
    <property type="term" value="P:'de novo' pyrimidine nucleobase biosynthetic process"/>
    <property type="evidence" value="ECO:0007669"/>
    <property type="project" value="TreeGrafter"/>
</dbReference>
<dbReference type="EC" id="3.5.2.3" evidence="4"/>
<evidence type="ECO:0000256" key="5">
    <source>
        <dbReference type="ARBA" id="ARBA00022723"/>
    </source>
</evidence>
<dbReference type="InterPro" id="IPR006680">
    <property type="entry name" value="Amidohydro-rel"/>
</dbReference>
<sequence length="376" mass="39947">MANLFDNLEMPAAADFHVHLRDGPMMEAVTPTIRQGGVDTVFVMPNLVPPLTTVQAVLDYKKRLQAIEPNVNYLMSLYLHPSITPDTIREADEAGIAGVKSYPAGVTTNSSSGVVDYESFYPVFAAMEEADMVLNLHGEAPPSSPTNTDPTQQVTILNAEETFLPTLKSLHERFPKLRIILEHCTTAAAVNAVRQCGPNVAGTITAHHLFLTIDDWAGDPINFCKPVAKLPSDRVALLKAATSGDPKFFFGSDSAPHLLSAKKGLSDGGLGAGKCAAGVFTQPNVVGFVLEALEGAVQLGIAKKEDLSQEKVEGFLGGHGRKFYGVPESSANIRVKAEGVNVQNVRVGGAGNSEGGMSETVVTFRSGKPTYAVESV</sequence>
<dbReference type="SUPFAM" id="SSF51556">
    <property type="entry name" value="Metallo-dependent hydrolases"/>
    <property type="match status" value="1"/>
</dbReference>
<keyword evidence="5" id="KW-0479">Metal-binding</keyword>
<dbReference type="GO" id="GO:0006221">
    <property type="term" value="P:pyrimidine nucleotide biosynthetic process"/>
    <property type="evidence" value="ECO:0007669"/>
    <property type="project" value="UniProtKB-KW"/>
</dbReference>
<dbReference type="GO" id="GO:0005737">
    <property type="term" value="C:cytoplasm"/>
    <property type="evidence" value="ECO:0007669"/>
    <property type="project" value="TreeGrafter"/>
</dbReference>
<evidence type="ECO:0000256" key="4">
    <source>
        <dbReference type="ARBA" id="ARBA00012860"/>
    </source>
</evidence>
<comment type="similarity">
    <text evidence="3">Belongs to the metallo-dependent hydrolases superfamily. DHOase family. Class II DHOase subfamily.</text>
</comment>
<dbReference type="EMBL" id="JAKLMC020000013">
    <property type="protein sequence ID" value="KAK5952979.1"/>
    <property type="molecule type" value="Genomic_DNA"/>
</dbReference>
<dbReference type="Gene3D" id="3.20.20.140">
    <property type="entry name" value="Metal-dependent hydrolases"/>
    <property type="match status" value="1"/>
</dbReference>
<evidence type="ECO:0000256" key="8">
    <source>
        <dbReference type="ARBA" id="ARBA00022975"/>
    </source>
</evidence>
<evidence type="ECO:0000256" key="6">
    <source>
        <dbReference type="ARBA" id="ARBA00022801"/>
    </source>
</evidence>
<comment type="pathway">
    <text evidence="2">Pyrimidine metabolism; UMP biosynthesis via de novo pathway; (S)-dihydroorotate from bicarbonate: step 3/3.</text>
</comment>
<evidence type="ECO:0000256" key="1">
    <source>
        <dbReference type="ARBA" id="ARBA00001947"/>
    </source>
</evidence>